<dbReference type="SUPFAM" id="SSF50494">
    <property type="entry name" value="Trypsin-like serine proteases"/>
    <property type="match status" value="1"/>
</dbReference>
<dbReference type="InterPro" id="IPR050966">
    <property type="entry name" value="Glutamyl_endopeptidase"/>
</dbReference>
<organism evidence="3 4">
    <name type="scientific">Amycolatopsis sulphurea</name>
    <dbReference type="NCBI Taxonomy" id="76022"/>
    <lineage>
        <taxon>Bacteria</taxon>
        <taxon>Bacillati</taxon>
        <taxon>Actinomycetota</taxon>
        <taxon>Actinomycetes</taxon>
        <taxon>Pseudonocardiales</taxon>
        <taxon>Pseudonocardiaceae</taxon>
        <taxon>Amycolatopsis</taxon>
    </lineage>
</organism>
<evidence type="ECO:0000313" key="3">
    <source>
        <dbReference type="EMBL" id="PFG48028.1"/>
    </source>
</evidence>
<gene>
    <name evidence="3" type="ORF">ATK36_3101</name>
</gene>
<dbReference type="InterPro" id="IPR043504">
    <property type="entry name" value="Peptidase_S1_PA_chymotrypsin"/>
</dbReference>
<evidence type="ECO:0000256" key="1">
    <source>
        <dbReference type="ARBA" id="ARBA00022729"/>
    </source>
</evidence>
<dbReference type="InterPro" id="IPR009003">
    <property type="entry name" value="Peptidase_S1_PA"/>
</dbReference>
<keyword evidence="4" id="KW-1185">Reference proteome</keyword>
<dbReference type="EMBL" id="PDJK01000002">
    <property type="protein sequence ID" value="PFG48028.1"/>
    <property type="molecule type" value="Genomic_DNA"/>
</dbReference>
<evidence type="ECO:0000256" key="2">
    <source>
        <dbReference type="SAM" id="SignalP"/>
    </source>
</evidence>
<dbReference type="GO" id="GO:0006508">
    <property type="term" value="P:proteolysis"/>
    <property type="evidence" value="ECO:0007669"/>
    <property type="project" value="InterPro"/>
</dbReference>
<comment type="caution">
    <text evidence="3">The sequence shown here is derived from an EMBL/GenBank/DDBJ whole genome shotgun (WGS) entry which is preliminary data.</text>
</comment>
<keyword evidence="1 2" id="KW-0732">Signal</keyword>
<dbReference type="AlphaFoldDB" id="A0A2A9FA30"/>
<dbReference type="Gene3D" id="2.40.10.10">
    <property type="entry name" value="Trypsin-like serine proteases"/>
    <property type="match status" value="2"/>
</dbReference>
<evidence type="ECO:0000313" key="4">
    <source>
        <dbReference type="Proteomes" id="UP000243542"/>
    </source>
</evidence>
<name>A0A2A9FA30_9PSEU</name>
<accession>A0A2A9FA30</accession>
<feature type="chain" id="PRO_5012089205" evidence="2">
    <location>
        <begin position="23"/>
        <end position="247"/>
    </location>
</feature>
<dbReference type="Pfam" id="PF13365">
    <property type="entry name" value="Trypsin_2"/>
    <property type="match status" value="1"/>
</dbReference>
<proteinExistence type="predicted"/>
<dbReference type="RefSeq" id="WP_098512087.1">
    <property type="nucleotide sequence ID" value="NZ_JBIAKZ010000017.1"/>
</dbReference>
<dbReference type="Proteomes" id="UP000243542">
    <property type="component" value="Unassembled WGS sequence"/>
</dbReference>
<protein>
    <submittedName>
        <fullName evidence="3">Trypsin</fullName>
    </submittedName>
</protein>
<sequence length="247" mass="25797">MRRVVIVAVALVCTNGLLVASADHTVETVPTAAAKPANSAVGALFLDGTHYCTASVVHSDQGNEVVTAAHCIHDGQDGSYLTGVSFAPGFHDGVAPYGYWEVSDERVLPGWSDSSDQDLDVGFAKVRRAGSDTTVESLTGANKLAVNSPAERPVKVTGYPDGIDTPAVCATTTKREETFQLRVECPGFATGTSGGPWIEDPDPNTELGTVVGVIGGYEYGGDTDDVSYSSYFDDDVAALYRQATAGP</sequence>
<dbReference type="PANTHER" id="PTHR15462">
    <property type="entry name" value="SERINE PROTEASE"/>
    <property type="match status" value="1"/>
</dbReference>
<dbReference type="GO" id="GO:0004252">
    <property type="term" value="F:serine-type endopeptidase activity"/>
    <property type="evidence" value="ECO:0007669"/>
    <property type="project" value="InterPro"/>
</dbReference>
<dbReference type="PROSITE" id="PS00134">
    <property type="entry name" value="TRYPSIN_HIS"/>
    <property type="match status" value="1"/>
</dbReference>
<reference evidence="3 4" key="1">
    <citation type="submission" date="2017-10" db="EMBL/GenBank/DDBJ databases">
        <title>Sequencing the genomes of 1000 actinobacteria strains.</title>
        <authorList>
            <person name="Klenk H.-P."/>
        </authorList>
    </citation>
    <scope>NUCLEOTIDE SEQUENCE [LARGE SCALE GENOMIC DNA]</scope>
    <source>
        <strain evidence="3 4">DSM 46092</strain>
    </source>
</reference>
<dbReference type="InterPro" id="IPR018114">
    <property type="entry name" value="TRYPSIN_HIS"/>
</dbReference>
<feature type="signal peptide" evidence="2">
    <location>
        <begin position="1"/>
        <end position="22"/>
    </location>
</feature>